<organism evidence="1 2">
    <name type="scientific">Stephania cephalantha</name>
    <dbReference type="NCBI Taxonomy" id="152367"/>
    <lineage>
        <taxon>Eukaryota</taxon>
        <taxon>Viridiplantae</taxon>
        <taxon>Streptophyta</taxon>
        <taxon>Embryophyta</taxon>
        <taxon>Tracheophyta</taxon>
        <taxon>Spermatophyta</taxon>
        <taxon>Magnoliopsida</taxon>
        <taxon>Ranunculales</taxon>
        <taxon>Menispermaceae</taxon>
        <taxon>Menispermoideae</taxon>
        <taxon>Cissampelideae</taxon>
        <taxon>Stephania</taxon>
    </lineage>
</organism>
<dbReference type="EMBL" id="JBBNAG010000003">
    <property type="protein sequence ID" value="KAK9148134.1"/>
    <property type="molecule type" value="Genomic_DNA"/>
</dbReference>
<proteinExistence type="predicted"/>
<dbReference type="Proteomes" id="UP001419268">
    <property type="component" value="Unassembled WGS sequence"/>
</dbReference>
<evidence type="ECO:0000313" key="2">
    <source>
        <dbReference type="Proteomes" id="UP001419268"/>
    </source>
</evidence>
<gene>
    <name evidence="1" type="ORF">Scep_006891</name>
</gene>
<accession>A0AAP0PMN6</accession>
<sequence>MSIHVVALAEWTGLETGDLKRTPGLLEAARWLIGAKKFYSSRTAGFSAGPDKIQMEKMTDS</sequence>
<protein>
    <submittedName>
        <fullName evidence="1">Uncharacterized protein</fullName>
    </submittedName>
</protein>
<name>A0AAP0PMN6_9MAGN</name>
<comment type="caution">
    <text evidence="1">The sequence shown here is derived from an EMBL/GenBank/DDBJ whole genome shotgun (WGS) entry which is preliminary data.</text>
</comment>
<keyword evidence="2" id="KW-1185">Reference proteome</keyword>
<dbReference type="AlphaFoldDB" id="A0AAP0PMN6"/>
<reference evidence="1 2" key="1">
    <citation type="submission" date="2024-01" db="EMBL/GenBank/DDBJ databases">
        <title>Genome assemblies of Stephania.</title>
        <authorList>
            <person name="Yang L."/>
        </authorList>
    </citation>
    <scope>NUCLEOTIDE SEQUENCE [LARGE SCALE GENOMIC DNA]</scope>
    <source>
        <strain evidence="1">JXDWG</strain>
        <tissue evidence="1">Leaf</tissue>
    </source>
</reference>
<evidence type="ECO:0000313" key="1">
    <source>
        <dbReference type="EMBL" id="KAK9148134.1"/>
    </source>
</evidence>